<comment type="subcellular location">
    <subcellularLocation>
        <location evidence="1">Cell membrane</location>
        <topology evidence="1">Multi-pass membrane protein</topology>
    </subcellularLocation>
</comment>
<evidence type="ECO:0000256" key="9">
    <source>
        <dbReference type="ARBA" id="ARBA00023012"/>
    </source>
</evidence>
<gene>
    <name evidence="13" type="ORF">KS419_18940</name>
</gene>
<evidence type="ECO:0000313" key="13">
    <source>
        <dbReference type="EMBL" id="MBU9713810.1"/>
    </source>
</evidence>
<evidence type="ECO:0000313" key="14">
    <source>
        <dbReference type="Proteomes" id="UP000784880"/>
    </source>
</evidence>
<organism evidence="13 14">
    <name type="scientific">Evansella tamaricis</name>
    <dbReference type="NCBI Taxonomy" id="2069301"/>
    <lineage>
        <taxon>Bacteria</taxon>
        <taxon>Bacillati</taxon>
        <taxon>Bacillota</taxon>
        <taxon>Bacilli</taxon>
        <taxon>Bacillales</taxon>
        <taxon>Bacillaceae</taxon>
        <taxon>Evansella</taxon>
    </lineage>
</organism>
<keyword evidence="7" id="KW-0067">ATP-binding</keyword>
<evidence type="ECO:0000256" key="10">
    <source>
        <dbReference type="ARBA" id="ARBA00023136"/>
    </source>
</evidence>
<dbReference type="EMBL" id="JAHQCS010000151">
    <property type="protein sequence ID" value="MBU9713810.1"/>
    <property type="molecule type" value="Genomic_DNA"/>
</dbReference>
<feature type="transmembrane region" description="Helical" evidence="11">
    <location>
        <begin position="7"/>
        <end position="28"/>
    </location>
</feature>
<feature type="domain" description="Histidine kinase" evidence="12">
    <location>
        <begin position="215"/>
        <end position="421"/>
    </location>
</feature>
<evidence type="ECO:0000256" key="11">
    <source>
        <dbReference type="SAM" id="Phobius"/>
    </source>
</evidence>
<feature type="transmembrane region" description="Helical" evidence="11">
    <location>
        <begin position="40"/>
        <end position="61"/>
    </location>
</feature>
<keyword evidence="4 11" id="KW-0812">Transmembrane</keyword>
<evidence type="ECO:0000259" key="12">
    <source>
        <dbReference type="PROSITE" id="PS50109"/>
    </source>
</evidence>
<dbReference type="RefSeq" id="WP_217067951.1">
    <property type="nucleotide sequence ID" value="NZ_JAHQCS010000151.1"/>
</dbReference>
<dbReference type="InterPro" id="IPR003661">
    <property type="entry name" value="HisK_dim/P_dom"/>
</dbReference>
<dbReference type="CDD" id="cd00082">
    <property type="entry name" value="HisKA"/>
    <property type="match status" value="1"/>
</dbReference>
<feature type="transmembrane region" description="Helical" evidence="11">
    <location>
        <begin position="103"/>
        <end position="124"/>
    </location>
</feature>
<dbReference type="Proteomes" id="UP000784880">
    <property type="component" value="Unassembled WGS sequence"/>
</dbReference>
<dbReference type="Pfam" id="PF00512">
    <property type="entry name" value="HisKA"/>
    <property type="match status" value="1"/>
</dbReference>
<name>A0ABS6JN17_9BACI</name>
<keyword evidence="2" id="KW-1003">Cell membrane</keyword>
<dbReference type="InterPro" id="IPR011620">
    <property type="entry name" value="Sig_transdc_His_kinase_LytS_TM"/>
</dbReference>
<keyword evidence="6 13" id="KW-0418">Kinase</keyword>
<dbReference type="PANTHER" id="PTHR43065:SF46">
    <property type="entry name" value="C4-DICARBOXYLATE TRANSPORT SENSOR PROTEIN DCTB"/>
    <property type="match status" value="1"/>
</dbReference>
<dbReference type="PANTHER" id="PTHR43065">
    <property type="entry name" value="SENSOR HISTIDINE KINASE"/>
    <property type="match status" value="1"/>
</dbReference>
<evidence type="ECO:0000256" key="4">
    <source>
        <dbReference type="ARBA" id="ARBA00022692"/>
    </source>
</evidence>
<sequence>MIGLPEELYVFLLNLFFVYFLFITYHRFIERRITGISHEIFIGIFSAMGIVLCMTFPISPFPNFIFDMRQVPFIIGALYGGPKVACFLLAVLLAYRFHIGFDSGFYASILVYGPLLFVLLYLYPIFTRISRVKEKVYLAAFASFLGLLILFLVVYGYSPNGKMIELIPVIILYSTEFMGIVLFVVFIERARSDRIILEELKKLEKLKVVSDIAASISHEVRTPLTVIRGFLQLLNEKNVPEEKKHFYIKHSIEELDRAQDIISDYLTFAKPSLENVELLEINEELEYIVNVVTPYATLHNSIISFQTTDELTVVGERQKLHQCLMNIIKNGIESMQNGGELSIRVRKVNENAEIKIKDKGVGMTTEQINRLGTPYYTTKDKGTGLGTMVVFSIIKIMQGTIKVESEIGKGTTFTVTFPSIIQENQY</sequence>
<dbReference type="SMART" id="SM00388">
    <property type="entry name" value="HisKA"/>
    <property type="match status" value="1"/>
</dbReference>
<comment type="caution">
    <text evidence="13">The sequence shown here is derived from an EMBL/GenBank/DDBJ whole genome shotgun (WGS) entry which is preliminary data.</text>
</comment>
<dbReference type="GO" id="GO:0016301">
    <property type="term" value="F:kinase activity"/>
    <property type="evidence" value="ECO:0007669"/>
    <property type="project" value="UniProtKB-KW"/>
</dbReference>
<keyword evidence="8 11" id="KW-1133">Transmembrane helix</keyword>
<keyword evidence="3" id="KW-0808">Transferase</keyword>
<evidence type="ECO:0000256" key="7">
    <source>
        <dbReference type="ARBA" id="ARBA00022840"/>
    </source>
</evidence>
<protein>
    <submittedName>
        <fullName evidence="13">Sensor histidine kinase</fullName>
    </submittedName>
</protein>
<evidence type="ECO:0000256" key="2">
    <source>
        <dbReference type="ARBA" id="ARBA00022475"/>
    </source>
</evidence>
<dbReference type="InterPro" id="IPR005467">
    <property type="entry name" value="His_kinase_dom"/>
</dbReference>
<keyword evidence="10 11" id="KW-0472">Membrane</keyword>
<evidence type="ECO:0000256" key="8">
    <source>
        <dbReference type="ARBA" id="ARBA00022989"/>
    </source>
</evidence>
<evidence type="ECO:0000256" key="6">
    <source>
        <dbReference type="ARBA" id="ARBA00022777"/>
    </source>
</evidence>
<dbReference type="SMART" id="SM00387">
    <property type="entry name" value="HATPase_c"/>
    <property type="match status" value="1"/>
</dbReference>
<keyword evidence="5" id="KW-0547">Nucleotide-binding</keyword>
<evidence type="ECO:0000256" key="5">
    <source>
        <dbReference type="ARBA" id="ARBA00022741"/>
    </source>
</evidence>
<proteinExistence type="predicted"/>
<dbReference type="Pfam" id="PF07694">
    <property type="entry name" value="5TM-5TMR_LYT"/>
    <property type="match status" value="1"/>
</dbReference>
<keyword evidence="9" id="KW-0902">Two-component regulatory system</keyword>
<accession>A0ABS6JN17</accession>
<feature type="transmembrane region" description="Helical" evidence="11">
    <location>
        <begin position="73"/>
        <end position="97"/>
    </location>
</feature>
<feature type="transmembrane region" description="Helical" evidence="11">
    <location>
        <begin position="163"/>
        <end position="187"/>
    </location>
</feature>
<dbReference type="PROSITE" id="PS50109">
    <property type="entry name" value="HIS_KIN"/>
    <property type="match status" value="1"/>
</dbReference>
<dbReference type="Pfam" id="PF02518">
    <property type="entry name" value="HATPase_c"/>
    <property type="match status" value="1"/>
</dbReference>
<evidence type="ECO:0000256" key="3">
    <source>
        <dbReference type="ARBA" id="ARBA00022679"/>
    </source>
</evidence>
<keyword evidence="14" id="KW-1185">Reference proteome</keyword>
<evidence type="ECO:0000256" key="1">
    <source>
        <dbReference type="ARBA" id="ARBA00004651"/>
    </source>
</evidence>
<feature type="transmembrane region" description="Helical" evidence="11">
    <location>
        <begin position="136"/>
        <end position="157"/>
    </location>
</feature>
<reference evidence="13 14" key="1">
    <citation type="submission" date="2021-06" db="EMBL/GenBank/DDBJ databases">
        <title>Bacillus sp. RD4P76, an endophyte from a halophyte.</title>
        <authorList>
            <person name="Sun J.-Q."/>
        </authorList>
    </citation>
    <scope>NUCLEOTIDE SEQUENCE [LARGE SCALE GENOMIC DNA]</scope>
    <source>
        <strain evidence="13 14">CGMCC 1.15917</strain>
    </source>
</reference>
<dbReference type="InterPro" id="IPR003594">
    <property type="entry name" value="HATPase_dom"/>
</dbReference>